<proteinExistence type="predicted"/>
<organism evidence="1 2">
    <name type="scientific">Apatococcus lobatus</name>
    <dbReference type="NCBI Taxonomy" id="904363"/>
    <lineage>
        <taxon>Eukaryota</taxon>
        <taxon>Viridiplantae</taxon>
        <taxon>Chlorophyta</taxon>
        <taxon>core chlorophytes</taxon>
        <taxon>Trebouxiophyceae</taxon>
        <taxon>Chlorellales</taxon>
        <taxon>Chlorellaceae</taxon>
        <taxon>Apatococcus</taxon>
    </lineage>
</organism>
<comment type="caution">
    <text evidence="1">The sequence shown here is derived from an EMBL/GenBank/DDBJ whole genome shotgun (WGS) entry which is preliminary data.</text>
</comment>
<dbReference type="CDD" id="cd06661">
    <property type="entry name" value="GGCT_like"/>
    <property type="match status" value="1"/>
</dbReference>
<evidence type="ECO:0000313" key="1">
    <source>
        <dbReference type="EMBL" id="KAK9844865.1"/>
    </source>
</evidence>
<reference evidence="1 2" key="1">
    <citation type="journal article" date="2024" name="Nat. Commun.">
        <title>Phylogenomics reveals the evolutionary origins of lichenization in chlorophyte algae.</title>
        <authorList>
            <person name="Puginier C."/>
            <person name="Libourel C."/>
            <person name="Otte J."/>
            <person name="Skaloud P."/>
            <person name="Haon M."/>
            <person name="Grisel S."/>
            <person name="Petersen M."/>
            <person name="Berrin J.G."/>
            <person name="Delaux P.M."/>
            <person name="Dal Grande F."/>
            <person name="Keller J."/>
        </authorList>
    </citation>
    <scope>NUCLEOTIDE SEQUENCE [LARGE SCALE GENOMIC DNA]</scope>
    <source>
        <strain evidence="1 2">SAG 2145</strain>
    </source>
</reference>
<dbReference type="EMBL" id="JALJOS010000001">
    <property type="protein sequence ID" value="KAK9844865.1"/>
    <property type="molecule type" value="Genomic_DNA"/>
</dbReference>
<sequence>MRQASTSRPASASASRSTAAADAARLARAKGYPYTRPESSFVFFNGQAYTFDDSTWQNIQSLHSVQLTADAFSGRNHEGFLMSCNPAPVSKSGYLKDEDSVKQLLEQSSVDAASLLAQDQTWTPVLAIGSNAGPSQLARKFPAKLFPHGVLIPALRAVLPDFDVVYAPLVSSYGSATATLEYSPGTKVAVYVTFLTPDLLERMDATEGAYFLCELFNINLRLGISLQDFGLGKQAPESLKFIFQYNHQHGTPHFPILLDGQAAATSPIAIQEIPAADRRFPTLSQTQMQRALKYLFQNRKGNTFPALPVAHDAHHSECQEGWKEASEDDLDTWILENLDDSVKRGAIVDALTAIARPFGWESSKIMRTLGDRYAANVA</sequence>
<dbReference type="InterPro" id="IPR013024">
    <property type="entry name" value="GGCT-like"/>
</dbReference>
<dbReference type="AlphaFoldDB" id="A0AAW1SGA0"/>
<accession>A0AAW1SGA0</accession>
<evidence type="ECO:0000313" key="2">
    <source>
        <dbReference type="Proteomes" id="UP001438707"/>
    </source>
</evidence>
<protein>
    <submittedName>
        <fullName evidence="1">Uncharacterized protein</fullName>
    </submittedName>
</protein>
<keyword evidence="2" id="KW-1185">Reference proteome</keyword>
<name>A0AAW1SGA0_9CHLO</name>
<gene>
    <name evidence="1" type="ORF">WJX74_007926</name>
</gene>
<dbReference type="Proteomes" id="UP001438707">
    <property type="component" value="Unassembled WGS sequence"/>
</dbReference>